<evidence type="ECO:0000259" key="5">
    <source>
        <dbReference type="PROSITE" id="PS51898"/>
    </source>
</evidence>
<evidence type="ECO:0000256" key="2">
    <source>
        <dbReference type="ARBA" id="ARBA00022908"/>
    </source>
</evidence>
<reference evidence="7" key="1">
    <citation type="journal article" date="2019" name="Int. J. Syst. Evol. Microbiol.">
        <title>The Global Catalogue of Microorganisms (GCM) 10K type strain sequencing project: providing services to taxonomists for standard genome sequencing and annotation.</title>
        <authorList>
            <consortium name="The Broad Institute Genomics Platform"/>
            <consortium name="The Broad Institute Genome Sequencing Center for Infectious Disease"/>
            <person name="Wu L."/>
            <person name="Ma J."/>
        </authorList>
    </citation>
    <scope>NUCLEOTIDE SEQUENCE [LARGE SCALE GENOMIC DNA]</scope>
    <source>
        <strain evidence="7">CCUG 62982</strain>
    </source>
</reference>
<dbReference type="InterPro" id="IPR025166">
    <property type="entry name" value="Integrase_DNA_bind_dom"/>
</dbReference>
<dbReference type="PANTHER" id="PTHR30629">
    <property type="entry name" value="PROPHAGE INTEGRASE"/>
    <property type="match status" value="1"/>
</dbReference>
<keyword evidence="4" id="KW-0233">DNA recombination</keyword>
<evidence type="ECO:0000256" key="3">
    <source>
        <dbReference type="ARBA" id="ARBA00023125"/>
    </source>
</evidence>
<keyword evidence="3" id="KW-0238">DNA-binding</keyword>
<protein>
    <submittedName>
        <fullName evidence="6">Tyrosine-type recombinase/integrase</fullName>
    </submittedName>
</protein>
<dbReference type="Gene3D" id="1.10.150.130">
    <property type="match status" value="1"/>
</dbReference>
<keyword evidence="2" id="KW-0229">DNA integration</keyword>
<evidence type="ECO:0000313" key="7">
    <source>
        <dbReference type="Proteomes" id="UP001596977"/>
    </source>
</evidence>
<dbReference type="InterPro" id="IPR050808">
    <property type="entry name" value="Phage_Integrase"/>
</dbReference>
<evidence type="ECO:0000313" key="6">
    <source>
        <dbReference type="EMBL" id="MFD0948085.1"/>
    </source>
</evidence>
<dbReference type="Pfam" id="PF22022">
    <property type="entry name" value="Phage_int_M"/>
    <property type="match status" value="1"/>
</dbReference>
<dbReference type="Proteomes" id="UP001596977">
    <property type="component" value="Unassembled WGS sequence"/>
</dbReference>
<dbReference type="InterPro" id="IPR013762">
    <property type="entry name" value="Integrase-like_cat_sf"/>
</dbReference>
<dbReference type="InterPro" id="IPR053876">
    <property type="entry name" value="Phage_int_M"/>
</dbReference>
<keyword evidence="7" id="KW-1185">Reference proteome</keyword>
<proteinExistence type="inferred from homology"/>
<name>A0ABW3HBM8_9SPHN</name>
<accession>A0ABW3HBM8</accession>
<dbReference type="SUPFAM" id="SSF56349">
    <property type="entry name" value="DNA breaking-rejoining enzymes"/>
    <property type="match status" value="1"/>
</dbReference>
<dbReference type="InterPro" id="IPR010998">
    <property type="entry name" value="Integrase_recombinase_N"/>
</dbReference>
<evidence type="ECO:0000256" key="1">
    <source>
        <dbReference type="ARBA" id="ARBA00008857"/>
    </source>
</evidence>
<sequence>MLTDLACRRAAASGKPRKLTDSDGLFLLVTATGYRSWRFKYRIAGPDKQIEKQLVFGPYPEISLEAARARRDEARRMMRDGLDPGVVLKQRRAAQAMSAVDTFQRIAEEWHQRQSARWDARYSKQVLERLRKHAFPAIGRVPVRDVTVPMVLQLVRAIEAAGTIEMAHRVRGYLSDVFVFAIGSGRAEADPAAVIRKALQPVTERLRPAELALERARSVLAAVEKQSDWWALRLASRMVALTAARPGAVIGAAREEFEDLYGPEPLWRIPAARMKLRRALKASAGNDFTIPLSTHAAEVVKAALATSHSRSHLFPSLYSPRKTVSLSSLSKLYRDAGFAGVHVPHGWRSTFSTVMNELAAAEDRERDRAIIDLMLAHKPKGVEGVYNRSVYMARRRAIAQQWGDLLMQGLPPAAELLPR</sequence>
<dbReference type="RefSeq" id="WP_264945909.1">
    <property type="nucleotide sequence ID" value="NZ_JAPDRA010000010.1"/>
</dbReference>
<dbReference type="Pfam" id="PF13356">
    <property type="entry name" value="Arm-DNA-bind_3"/>
    <property type="match status" value="1"/>
</dbReference>
<comment type="caution">
    <text evidence="6">The sequence shown here is derived from an EMBL/GenBank/DDBJ whole genome shotgun (WGS) entry which is preliminary data.</text>
</comment>
<dbReference type="PROSITE" id="PS51898">
    <property type="entry name" value="TYR_RECOMBINASE"/>
    <property type="match status" value="1"/>
</dbReference>
<dbReference type="InterPro" id="IPR011010">
    <property type="entry name" value="DNA_brk_join_enz"/>
</dbReference>
<dbReference type="Gene3D" id="3.30.160.390">
    <property type="entry name" value="Integrase, DNA-binding domain"/>
    <property type="match status" value="1"/>
</dbReference>
<organism evidence="6 7">
    <name type="scientific">Sphingomonas canadensis</name>
    <dbReference type="NCBI Taxonomy" id="1219257"/>
    <lineage>
        <taxon>Bacteria</taxon>
        <taxon>Pseudomonadati</taxon>
        <taxon>Pseudomonadota</taxon>
        <taxon>Alphaproteobacteria</taxon>
        <taxon>Sphingomonadales</taxon>
        <taxon>Sphingomonadaceae</taxon>
        <taxon>Sphingomonas</taxon>
    </lineage>
</organism>
<dbReference type="InterPro" id="IPR038488">
    <property type="entry name" value="Integrase_DNA-bd_sf"/>
</dbReference>
<feature type="domain" description="Tyr recombinase" evidence="5">
    <location>
        <begin position="206"/>
        <end position="400"/>
    </location>
</feature>
<dbReference type="InterPro" id="IPR002104">
    <property type="entry name" value="Integrase_catalytic"/>
</dbReference>
<comment type="similarity">
    <text evidence="1">Belongs to the 'phage' integrase family.</text>
</comment>
<gene>
    <name evidence="6" type="ORF">ACFQ1E_17210</name>
</gene>
<dbReference type="PANTHER" id="PTHR30629:SF2">
    <property type="entry name" value="PROPHAGE INTEGRASE INTS-RELATED"/>
    <property type="match status" value="1"/>
</dbReference>
<dbReference type="Gene3D" id="1.10.443.10">
    <property type="entry name" value="Intergrase catalytic core"/>
    <property type="match status" value="1"/>
</dbReference>
<dbReference type="EMBL" id="JBHTJG010000010">
    <property type="protein sequence ID" value="MFD0948085.1"/>
    <property type="molecule type" value="Genomic_DNA"/>
</dbReference>
<evidence type="ECO:0000256" key="4">
    <source>
        <dbReference type="ARBA" id="ARBA00023172"/>
    </source>
</evidence>